<dbReference type="Proteomes" id="UP001589810">
    <property type="component" value="Unassembled WGS sequence"/>
</dbReference>
<keyword evidence="1" id="KW-0472">Membrane</keyword>
<dbReference type="RefSeq" id="WP_273941047.1">
    <property type="nucleotide sequence ID" value="NZ_CP097263.1"/>
</dbReference>
<evidence type="ECO:0000313" key="2">
    <source>
        <dbReference type="EMBL" id="MFC0542631.1"/>
    </source>
</evidence>
<keyword evidence="1" id="KW-0812">Transmembrane</keyword>
<dbReference type="PANTHER" id="PTHR37305">
    <property type="entry name" value="INTEGRAL MEMBRANE PROTEIN-RELATED"/>
    <property type="match status" value="1"/>
</dbReference>
<feature type="transmembrane region" description="Helical" evidence="1">
    <location>
        <begin position="172"/>
        <end position="195"/>
    </location>
</feature>
<evidence type="ECO:0000313" key="3">
    <source>
        <dbReference type="Proteomes" id="UP001589810"/>
    </source>
</evidence>
<feature type="transmembrane region" description="Helical" evidence="1">
    <location>
        <begin position="43"/>
        <end position="68"/>
    </location>
</feature>
<organism evidence="2 3">
    <name type="scientific">Kutzneria chonburiensis</name>
    <dbReference type="NCBI Taxonomy" id="1483604"/>
    <lineage>
        <taxon>Bacteria</taxon>
        <taxon>Bacillati</taxon>
        <taxon>Actinomycetota</taxon>
        <taxon>Actinomycetes</taxon>
        <taxon>Pseudonocardiales</taxon>
        <taxon>Pseudonocardiaceae</taxon>
        <taxon>Kutzneria</taxon>
    </lineage>
</organism>
<proteinExistence type="predicted"/>
<feature type="transmembrane region" description="Helical" evidence="1">
    <location>
        <begin position="88"/>
        <end position="106"/>
    </location>
</feature>
<sequence length="280" mass="29704">MTATLPEAQRSSAPQPLPDDIRVTQWRVMRSEWHKFWSLRSSYFTLAATLIAMIGFGGLFAAVTANRWTHMRPIEQAHFDPTAVSLRGFYLAQLVVGVLGVLIVTGEYSTGMIRSSLGAAPRRLPVLIGKAVVFAVITLGVTVATAFVAFFLGQYLLSSQHIETTIGADGVARAVVGTALYLTVVGLMGVGLGFVVRSTAGAIASLFGILLVLPVLGEALPTDWATNINPYLPSNAGQQLMVVHPDPAALLGPWPGFGVFCGYAAVALVAGAVLLRRRDA</sequence>
<feature type="transmembrane region" description="Helical" evidence="1">
    <location>
        <begin position="202"/>
        <end position="220"/>
    </location>
</feature>
<accession>A0ABV6MQP5</accession>
<protein>
    <submittedName>
        <fullName evidence="2">ABC transporter permease subunit</fullName>
    </submittedName>
</protein>
<keyword evidence="1" id="KW-1133">Transmembrane helix</keyword>
<dbReference type="PANTHER" id="PTHR37305:SF1">
    <property type="entry name" value="MEMBRANE PROTEIN"/>
    <property type="match status" value="1"/>
</dbReference>
<feature type="transmembrane region" description="Helical" evidence="1">
    <location>
        <begin position="254"/>
        <end position="275"/>
    </location>
</feature>
<gene>
    <name evidence="2" type="ORF">ACFFH7_14135</name>
</gene>
<dbReference type="EMBL" id="JBHLUD010000004">
    <property type="protein sequence ID" value="MFC0542631.1"/>
    <property type="molecule type" value="Genomic_DNA"/>
</dbReference>
<keyword evidence="3" id="KW-1185">Reference proteome</keyword>
<feature type="transmembrane region" description="Helical" evidence="1">
    <location>
        <begin position="127"/>
        <end position="152"/>
    </location>
</feature>
<evidence type="ECO:0000256" key="1">
    <source>
        <dbReference type="SAM" id="Phobius"/>
    </source>
</evidence>
<name>A0ABV6MQP5_9PSEU</name>
<reference evidence="2 3" key="1">
    <citation type="submission" date="2024-09" db="EMBL/GenBank/DDBJ databases">
        <authorList>
            <person name="Sun Q."/>
            <person name="Mori K."/>
        </authorList>
    </citation>
    <scope>NUCLEOTIDE SEQUENCE [LARGE SCALE GENOMIC DNA]</scope>
    <source>
        <strain evidence="2 3">TBRC 1432</strain>
    </source>
</reference>
<comment type="caution">
    <text evidence="2">The sequence shown here is derived from an EMBL/GenBank/DDBJ whole genome shotgun (WGS) entry which is preliminary data.</text>
</comment>